<evidence type="ECO:0000259" key="8">
    <source>
        <dbReference type="PROSITE" id="PS50850"/>
    </source>
</evidence>
<dbReference type="InterPro" id="IPR020846">
    <property type="entry name" value="MFS_dom"/>
</dbReference>
<dbReference type="Gene3D" id="1.20.1250.20">
    <property type="entry name" value="MFS general substrate transporter like domains"/>
    <property type="match status" value="1"/>
</dbReference>
<feature type="domain" description="Major facilitator superfamily (MFS) profile" evidence="8">
    <location>
        <begin position="16"/>
        <end position="465"/>
    </location>
</feature>
<feature type="transmembrane region" description="Helical" evidence="7">
    <location>
        <begin position="82"/>
        <end position="104"/>
    </location>
</feature>
<comment type="caution">
    <text evidence="9">The sequence shown here is derived from an EMBL/GenBank/DDBJ whole genome shotgun (WGS) entry which is preliminary data.</text>
</comment>
<keyword evidence="3 7" id="KW-0812">Transmembrane</keyword>
<dbReference type="InterPro" id="IPR011701">
    <property type="entry name" value="MFS"/>
</dbReference>
<feature type="transmembrane region" description="Helical" evidence="7">
    <location>
        <begin position="52"/>
        <end position="70"/>
    </location>
</feature>
<keyword evidence="5 7" id="KW-0472">Membrane</keyword>
<feature type="transmembrane region" description="Helical" evidence="7">
    <location>
        <begin position="269"/>
        <end position="289"/>
    </location>
</feature>
<name>A0ABU4AWF5_9NOCA</name>
<feature type="transmembrane region" description="Helical" evidence="7">
    <location>
        <begin position="408"/>
        <end position="427"/>
    </location>
</feature>
<evidence type="ECO:0000313" key="9">
    <source>
        <dbReference type="EMBL" id="MDV6230574.1"/>
    </source>
</evidence>
<evidence type="ECO:0000256" key="2">
    <source>
        <dbReference type="ARBA" id="ARBA00022448"/>
    </source>
</evidence>
<dbReference type="PANTHER" id="PTHR42718">
    <property type="entry name" value="MAJOR FACILITATOR SUPERFAMILY MULTIDRUG TRANSPORTER MFSC"/>
    <property type="match status" value="1"/>
</dbReference>
<dbReference type="Proteomes" id="UP001185899">
    <property type="component" value="Unassembled WGS sequence"/>
</dbReference>
<reference evidence="9 10" key="1">
    <citation type="submission" date="2023-10" db="EMBL/GenBank/DDBJ databases">
        <title>Development of a sustainable strategy for remediation of hydrocarbon-contaminated territories based on the waste exchange concept.</title>
        <authorList>
            <person name="Krivoruchko A."/>
        </authorList>
    </citation>
    <scope>NUCLEOTIDE SEQUENCE [LARGE SCALE GENOMIC DNA]</scope>
    <source>
        <strain evidence="9 10">IEGM 1322</strain>
    </source>
</reference>
<comment type="subcellular location">
    <subcellularLocation>
        <location evidence="1">Cell membrane</location>
        <topology evidence="1">Multi-pass membrane protein</topology>
    </subcellularLocation>
</comment>
<evidence type="ECO:0000256" key="6">
    <source>
        <dbReference type="SAM" id="MobiDB-lite"/>
    </source>
</evidence>
<feature type="transmembrane region" description="Helical" evidence="7">
    <location>
        <begin position="231"/>
        <end position="249"/>
    </location>
</feature>
<feature type="transmembrane region" description="Helical" evidence="7">
    <location>
        <begin position="139"/>
        <end position="161"/>
    </location>
</feature>
<dbReference type="SUPFAM" id="SSF103473">
    <property type="entry name" value="MFS general substrate transporter"/>
    <property type="match status" value="1"/>
</dbReference>
<feature type="transmembrane region" description="Helical" evidence="7">
    <location>
        <begin position="439"/>
        <end position="461"/>
    </location>
</feature>
<dbReference type="Gene3D" id="1.20.1720.10">
    <property type="entry name" value="Multidrug resistance protein D"/>
    <property type="match status" value="1"/>
</dbReference>
<evidence type="ECO:0000256" key="3">
    <source>
        <dbReference type="ARBA" id="ARBA00022692"/>
    </source>
</evidence>
<feature type="transmembrane region" description="Helical" evidence="7">
    <location>
        <begin position="12"/>
        <end position="32"/>
    </location>
</feature>
<evidence type="ECO:0000256" key="7">
    <source>
        <dbReference type="SAM" id="Phobius"/>
    </source>
</evidence>
<keyword evidence="4 7" id="KW-1133">Transmembrane helix</keyword>
<keyword evidence="2" id="KW-0813">Transport</keyword>
<feature type="transmembrane region" description="Helical" evidence="7">
    <location>
        <begin position="200"/>
        <end position="219"/>
    </location>
</feature>
<gene>
    <name evidence="9" type="ORF">R3P95_08440</name>
</gene>
<dbReference type="EMBL" id="JAWLKE010000003">
    <property type="protein sequence ID" value="MDV6230574.1"/>
    <property type="molecule type" value="Genomic_DNA"/>
</dbReference>
<proteinExistence type="predicted"/>
<evidence type="ECO:0000256" key="5">
    <source>
        <dbReference type="ARBA" id="ARBA00023136"/>
    </source>
</evidence>
<feature type="transmembrane region" description="Helical" evidence="7">
    <location>
        <begin position="167"/>
        <end position="188"/>
    </location>
</feature>
<dbReference type="PROSITE" id="PS50850">
    <property type="entry name" value="MFS"/>
    <property type="match status" value="1"/>
</dbReference>
<feature type="transmembrane region" description="Helical" evidence="7">
    <location>
        <begin position="341"/>
        <end position="360"/>
    </location>
</feature>
<dbReference type="RefSeq" id="WP_317548012.1">
    <property type="nucleotide sequence ID" value="NZ_JAWLKE010000003.1"/>
</dbReference>
<feature type="transmembrane region" description="Helical" evidence="7">
    <location>
        <begin position="366"/>
        <end position="387"/>
    </location>
</feature>
<evidence type="ECO:0000313" key="10">
    <source>
        <dbReference type="Proteomes" id="UP001185899"/>
    </source>
</evidence>
<keyword evidence="10" id="KW-1185">Reference proteome</keyword>
<dbReference type="PANTHER" id="PTHR42718:SF9">
    <property type="entry name" value="MAJOR FACILITATOR SUPERFAMILY MULTIDRUG TRANSPORTER MFSC"/>
    <property type="match status" value="1"/>
</dbReference>
<feature type="transmembrane region" description="Helical" evidence="7">
    <location>
        <begin position="309"/>
        <end position="329"/>
    </location>
</feature>
<feature type="transmembrane region" description="Helical" evidence="7">
    <location>
        <begin position="110"/>
        <end position="127"/>
    </location>
</feature>
<sequence length="490" mass="50012">MKKPFTGAGSTNPTVITAVLASTGLIVSFMQTLLTPLVPDLPRLLDTSPANASWVITVTLLAGAICTPIAGRLGDMFGKKKIALILLTVLTGGSILAAASTGLWPLVAGRALQGAGLGIIPLGISMLRDTIPTDRLGRSVALMSSTLGVGGAIGMPLSAFVSQRADWHVLFWLAAVLSTVGVVLIAVCVPGGPAHRHASFDYIGAIGLAVGLSGVLLAVSKGADWGWLRPATLTSAGVGVAVLLAWGVYQWNARSPLVDLRVSARRPVLLTNIASIAVGFGLFASTVVLPKLIEMPSTSGVGLGQSIMVASLCMVPTGLIMMATSPIAARISERHGPRTSLIIGGVTIALGYGLAMALMTQVWHTVLVGCFIGVGIGFAYAALPTLIMRAVPDSETAAANGLNTLMRSIGTSTASAITAMVLAQNVIEVGSVPLTTASGFRLAFAIAGLAAVAAVVVAFFIPTTSKTSHESAPVADEGDNEKSTAPVEIR</sequence>
<accession>A0ABU4AWF5</accession>
<dbReference type="CDD" id="cd17504">
    <property type="entry name" value="MFS_MMR_MDR_like"/>
    <property type="match status" value="1"/>
</dbReference>
<dbReference type="Pfam" id="PF07690">
    <property type="entry name" value="MFS_1"/>
    <property type="match status" value="1"/>
</dbReference>
<feature type="region of interest" description="Disordered" evidence="6">
    <location>
        <begin position="468"/>
        <end position="490"/>
    </location>
</feature>
<protein>
    <submittedName>
        <fullName evidence="9">MFS transporter</fullName>
    </submittedName>
</protein>
<organism evidence="9 10">
    <name type="scientific">Rhodococcus cercidiphylli</name>
    <dbReference type="NCBI Taxonomy" id="489916"/>
    <lineage>
        <taxon>Bacteria</taxon>
        <taxon>Bacillati</taxon>
        <taxon>Actinomycetota</taxon>
        <taxon>Actinomycetes</taxon>
        <taxon>Mycobacteriales</taxon>
        <taxon>Nocardiaceae</taxon>
        <taxon>Rhodococcus</taxon>
    </lineage>
</organism>
<dbReference type="InterPro" id="IPR036259">
    <property type="entry name" value="MFS_trans_sf"/>
</dbReference>
<evidence type="ECO:0000256" key="4">
    <source>
        <dbReference type="ARBA" id="ARBA00022989"/>
    </source>
</evidence>
<evidence type="ECO:0000256" key="1">
    <source>
        <dbReference type="ARBA" id="ARBA00004651"/>
    </source>
</evidence>